<dbReference type="InterPro" id="IPR053842">
    <property type="entry name" value="NikA-like"/>
</dbReference>
<proteinExistence type="predicted"/>
<organism evidence="2">
    <name type="scientific">uncultured Eubacteriales bacterium</name>
    <dbReference type="NCBI Taxonomy" id="172733"/>
    <lineage>
        <taxon>Bacteria</taxon>
        <taxon>Bacillati</taxon>
        <taxon>Bacillota</taxon>
        <taxon>Clostridia</taxon>
        <taxon>Eubacteriales</taxon>
        <taxon>environmental samples</taxon>
    </lineage>
</organism>
<reference evidence="2" key="1">
    <citation type="submission" date="2016-04" db="EMBL/GenBank/DDBJ databases">
        <authorList>
            <person name="Evans L.H."/>
            <person name="Alamgir A."/>
            <person name="Owens N."/>
            <person name="Weber N.D."/>
            <person name="Virtaneva K."/>
            <person name="Barbian K."/>
            <person name="Babar A."/>
            <person name="Rosenke K."/>
        </authorList>
    </citation>
    <scope>NUCLEOTIDE SEQUENCE</scope>
    <source>
        <strain evidence="2">86</strain>
    </source>
</reference>
<feature type="coiled-coil region" evidence="1">
    <location>
        <begin position="8"/>
        <end position="68"/>
    </location>
</feature>
<dbReference type="Pfam" id="PF21983">
    <property type="entry name" value="NikA-like"/>
    <property type="match status" value="1"/>
</dbReference>
<protein>
    <submittedName>
        <fullName evidence="2">Bacterial mobilization protein (MobC) (Modular protein)</fullName>
    </submittedName>
</protein>
<dbReference type="AlphaFoldDB" id="A0A212KEF5"/>
<gene>
    <name evidence="2" type="ORF">KL86CLO1_12836</name>
</gene>
<evidence type="ECO:0000256" key="1">
    <source>
        <dbReference type="SAM" id="Coils"/>
    </source>
</evidence>
<name>A0A212KEF5_9FIRM</name>
<dbReference type="EMBL" id="FLUN01000001">
    <property type="protein sequence ID" value="SBW10093.1"/>
    <property type="molecule type" value="Genomic_DNA"/>
</dbReference>
<evidence type="ECO:0000313" key="2">
    <source>
        <dbReference type="EMBL" id="SBW10093.1"/>
    </source>
</evidence>
<keyword evidence="1" id="KW-0175">Coiled coil</keyword>
<accession>A0A212KEF5</accession>
<sequence>MKDKFETFRASEKERQELKRMAKRAKMSKSDYIRHCIFRKEITVIDGLDEFSKQLKAIGNNLNQLTTRVNMGHFEAINLLETKEKLGEIYDLLASLCRQEPVVVAVAEEDIIPVSEPEIIGNQEIISERKSFPFGNRLHNLFKNYANSSNTDGR</sequence>